<evidence type="ECO:0000313" key="11">
    <source>
        <dbReference type="Proteomes" id="UP000002009"/>
    </source>
</evidence>
<dbReference type="STRING" id="296587.C1E8H0"/>
<evidence type="ECO:0000256" key="5">
    <source>
        <dbReference type="ARBA" id="ARBA00075270"/>
    </source>
</evidence>
<feature type="compositionally biased region" description="Gly residues" evidence="8">
    <location>
        <begin position="257"/>
        <end position="267"/>
    </location>
</feature>
<dbReference type="SUPFAM" id="SSF55120">
    <property type="entry name" value="Pseudouridine synthase"/>
    <property type="match status" value="1"/>
</dbReference>
<dbReference type="RefSeq" id="XP_002502893.1">
    <property type="nucleotide sequence ID" value="XM_002502847.1"/>
</dbReference>
<dbReference type="Gene3D" id="3.30.70.2510">
    <property type="match status" value="1"/>
</dbReference>
<dbReference type="GeneID" id="8244540"/>
<dbReference type="OrthoDB" id="271937at2759"/>
<dbReference type="InterPro" id="IPR039894">
    <property type="entry name" value="Pus10-like"/>
</dbReference>
<evidence type="ECO:0000256" key="7">
    <source>
        <dbReference type="ARBA" id="ARBA00083669"/>
    </source>
</evidence>
<evidence type="ECO:0000256" key="1">
    <source>
        <dbReference type="ARBA" id="ARBA00009652"/>
    </source>
</evidence>
<feature type="region of interest" description="Disordered" evidence="8">
    <location>
        <begin position="253"/>
        <end position="275"/>
    </location>
</feature>
<dbReference type="EMBL" id="CP001327">
    <property type="protein sequence ID" value="ACO64151.1"/>
    <property type="molecule type" value="Genomic_DNA"/>
</dbReference>
<dbReference type="InParanoid" id="C1E8H0"/>
<evidence type="ECO:0000256" key="8">
    <source>
        <dbReference type="SAM" id="MobiDB-lite"/>
    </source>
</evidence>
<dbReference type="GO" id="GO:0160148">
    <property type="term" value="F:tRNA pseudouridine(55) synthase activity"/>
    <property type="evidence" value="ECO:0007669"/>
    <property type="project" value="UniProtKB-EC"/>
</dbReference>
<sequence>MSGGSDEATLRAECEAMGACACCILRFRGVPSGEVDEYRAAASASKDEPPCPCCLGILQLDLDASTAREREGADAAEASAPNGEDDATNGTAAAADARNRSDVLVRVDPPAVHARCVSQYAAGIRAGGHEFDAFALEVTMPPALAVRQAATRCHLLDALARAKRSADGGGDGGDQLDVPAGPAADVQLPKTTDVKDVLRALLVPALVDASAAQLATTTTAVRRHDQAADFRFALLFEHDLSATEAAFAYQDHEETRGGGGGGGGGGAHNKRRRAPPPHLVGSVFVPAESPAGAWQNHGERYNNAERVAMGQLTDIATIARWRRDGRATVTTPPSAPEVGATVRMLTWRQPVYVGGRYLKRARGTPQAPWIDSETGVTIGEGSVQTSLDAVVSRAFRADGSKLNAAGREDIDVRMLGGGRPFILEVHNPRRPNAAATAEARAAMEAALEAADGGAVAAVDVHVTDAAAYRAMHEASEEKEKEYTAVCWAEKPLTLEDELMLSGIKDLQIQQSTPVRVLHRRTSMTRPRTIVSCRCERVPNAARFFTLRLKTQAGTYVKEFVHGDFGRTRPNVGEMLGCAADIIQLDVTDVVMDFANGELKGVDGDEREAKRGAKVE</sequence>
<name>C1E8H0_MICCC</name>
<keyword evidence="4" id="KW-0413">Isomerase</keyword>
<dbReference type="GO" id="GO:0031119">
    <property type="term" value="P:tRNA pseudouridine synthesis"/>
    <property type="evidence" value="ECO:0007669"/>
    <property type="project" value="UniProtKB-ARBA"/>
</dbReference>
<dbReference type="InterPro" id="IPR020103">
    <property type="entry name" value="PsdUridine_synth_cat_dom_sf"/>
</dbReference>
<dbReference type="Proteomes" id="UP000002009">
    <property type="component" value="Chromosome 6"/>
</dbReference>
<dbReference type="EC" id="5.4.99.25" evidence="2"/>
<evidence type="ECO:0000256" key="3">
    <source>
        <dbReference type="ARBA" id="ARBA00022694"/>
    </source>
</evidence>
<dbReference type="FunFam" id="3.30.70.2510:FF:000001">
    <property type="entry name" value="tRNA pseudouridine synthase Pus10"/>
    <property type="match status" value="1"/>
</dbReference>
<evidence type="ECO:0000256" key="6">
    <source>
        <dbReference type="ARBA" id="ARBA00079393"/>
    </source>
</evidence>
<dbReference type="Pfam" id="PF21238">
    <property type="entry name" value="Pus10_C"/>
    <property type="match status" value="1"/>
</dbReference>
<keyword evidence="3" id="KW-0819">tRNA processing</keyword>
<dbReference type="OMA" id="HEMHAMR"/>
<evidence type="ECO:0000313" key="10">
    <source>
        <dbReference type="EMBL" id="ACO64151.1"/>
    </source>
</evidence>
<dbReference type="InterPro" id="IPR048741">
    <property type="entry name" value="Pus10-like_C"/>
</dbReference>
<dbReference type="GO" id="GO:0003723">
    <property type="term" value="F:RNA binding"/>
    <property type="evidence" value="ECO:0007669"/>
    <property type="project" value="InterPro"/>
</dbReference>
<proteinExistence type="inferred from homology"/>
<dbReference type="KEGG" id="mis:MICPUN_59371"/>
<evidence type="ECO:0000256" key="4">
    <source>
        <dbReference type="ARBA" id="ARBA00023235"/>
    </source>
</evidence>
<dbReference type="AlphaFoldDB" id="C1E8H0"/>
<keyword evidence="11" id="KW-1185">Reference proteome</keyword>
<dbReference type="eggNOG" id="KOG2364">
    <property type="taxonomic scope" value="Eukaryota"/>
</dbReference>
<dbReference type="PANTHER" id="PTHR21568">
    <property type="entry name" value="TRNA PSEUDOURIDINE SYNTHASE PUS10"/>
    <property type="match status" value="1"/>
</dbReference>
<accession>C1E8H0</accession>
<dbReference type="Gene3D" id="3.30.70.3190">
    <property type="match status" value="1"/>
</dbReference>
<feature type="region of interest" description="Disordered" evidence="8">
    <location>
        <begin position="164"/>
        <end position="184"/>
    </location>
</feature>
<dbReference type="PANTHER" id="PTHR21568:SF0">
    <property type="entry name" value="TRNA PSEUDOURIDINE SYNTHASE PUS10"/>
    <property type="match status" value="1"/>
</dbReference>
<protein>
    <recommendedName>
        <fullName evidence="2">tRNA pseudouridine(55) synthase</fullName>
        <ecNumber evidence="2">5.4.99.25</ecNumber>
    </recommendedName>
    <alternativeName>
        <fullName evidence="7">tRNA pseudouridine 55 synthase</fullName>
    </alternativeName>
    <alternativeName>
        <fullName evidence="5">tRNA pseudouridylate synthase</fullName>
    </alternativeName>
    <alternativeName>
        <fullName evidence="6">tRNA-uridine isomerase</fullName>
    </alternativeName>
</protein>
<evidence type="ECO:0000256" key="2">
    <source>
        <dbReference type="ARBA" id="ARBA00012787"/>
    </source>
</evidence>
<evidence type="ECO:0000259" key="9">
    <source>
        <dbReference type="Pfam" id="PF21238"/>
    </source>
</evidence>
<comment type="similarity">
    <text evidence="1">Belongs to the pseudouridine synthase Pus10 family.</text>
</comment>
<gene>
    <name evidence="10" type="ORF">MICPUN_59371</name>
</gene>
<feature type="region of interest" description="Disordered" evidence="8">
    <location>
        <begin position="68"/>
        <end position="96"/>
    </location>
</feature>
<dbReference type="FunFam" id="3.30.70.3190:FF:000001">
    <property type="entry name" value="tRNA pseudouridine synthase Pus10"/>
    <property type="match status" value="1"/>
</dbReference>
<reference evidence="10 11" key="1">
    <citation type="journal article" date="2009" name="Science">
        <title>Green evolution and dynamic adaptations revealed by genomes of the marine picoeukaryotes Micromonas.</title>
        <authorList>
            <person name="Worden A.Z."/>
            <person name="Lee J.H."/>
            <person name="Mock T."/>
            <person name="Rouze P."/>
            <person name="Simmons M.P."/>
            <person name="Aerts A.L."/>
            <person name="Allen A.E."/>
            <person name="Cuvelier M.L."/>
            <person name="Derelle E."/>
            <person name="Everett M.V."/>
            <person name="Foulon E."/>
            <person name="Grimwood J."/>
            <person name="Gundlach H."/>
            <person name="Henrissat B."/>
            <person name="Napoli C."/>
            <person name="McDonald S.M."/>
            <person name="Parker M.S."/>
            <person name="Rombauts S."/>
            <person name="Salamov A."/>
            <person name="Von Dassow P."/>
            <person name="Badger J.H."/>
            <person name="Coutinho P.M."/>
            <person name="Demir E."/>
            <person name="Dubchak I."/>
            <person name="Gentemann C."/>
            <person name="Eikrem W."/>
            <person name="Gready J.E."/>
            <person name="John U."/>
            <person name="Lanier W."/>
            <person name="Lindquist E.A."/>
            <person name="Lucas S."/>
            <person name="Mayer K.F."/>
            <person name="Moreau H."/>
            <person name="Not F."/>
            <person name="Otillar R."/>
            <person name="Panaud O."/>
            <person name="Pangilinan J."/>
            <person name="Paulsen I."/>
            <person name="Piegu B."/>
            <person name="Poliakov A."/>
            <person name="Robbens S."/>
            <person name="Schmutz J."/>
            <person name="Toulza E."/>
            <person name="Wyss T."/>
            <person name="Zelensky A."/>
            <person name="Zhou K."/>
            <person name="Armbrust E.V."/>
            <person name="Bhattacharya D."/>
            <person name="Goodenough U.W."/>
            <person name="Van de Peer Y."/>
            <person name="Grigoriev I.V."/>
        </authorList>
    </citation>
    <scope>NUCLEOTIDE SEQUENCE [LARGE SCALE GENOMIC DNA]</scope>
    <source>
        <strain evidence="11">RCC299 / NOUM17</strain>
    </source>
</reference>
<feature type="domain" description="Pus10-like C-terminal" evidence="9">
    <location>
        <begin position="352"/>
        <end position="589"/>
    </location>
</feature>
<organism evidence="10 11">
    <name type="scientific">Micromonas commoda (strain RCC299 / NOUM17 / CCMP2709)</name>
    <name type="common">Picoplanktonic green alga</name>
    <dbReference type="NCBI Taxonomy" id="296587"/>
    <lineage>
        <taxon>Eukaryota</taxon>
        <taxon>Viridiplantae</taxon>
        <taxon>Chlorophyta</taxon>
        <taxon>Mamiellophyceae</taxon>
        <taxon>Mamiellales</taxon>
        <taxon>Mamiellaceae</taxon>
        <taxon>Micromonas</taxon>
    </lineage>
</organism>